<feature type="region of interest" description="Disordered" evidence="1">
    <location>
        <begin position="487"/>
        <end position="515"/>
    </location>
</feature>
<evidence type="ECO:0000256" key="2">
    <source>
        <dbReference type="SAM" id="Phobius"/>
    </source>
</evidence>
<keyword evidence="2" id="KW-0472">Membrane</keyword>
<proteinExistence type="predicted"/>
<keyword evidence="4" id="KW-1185">Reference proteome</keyword>
<evidence type="ECO:0000313" key="3">
    <source>
        <dbReference type="EMBL" id="GAA50514.1"/>
    </source>
</evidence>
<feature type="transmembrane region" description="Helical" evidence="2">
    <location>
        <begin position="163"/>
        <end position="182"/>
    </location>
</feature>
<keyword evidence="2" id="KW-0812">Transmembrane</keyword>
<name>G7YC30_CLOSI</name>
<gene>
    <name evidence="3" type="ORF">CLF_104671</name>
</gene>
<feature type="compositionally biased region" description="Basic and acidic residues" evidence="1">
    <location>
        <begin position="492"/>
        <end position="505"/>
    </location>
</feature>
<evidence type="ECO:0000256" key="1">
    <source>
        <dbReference type="SAM" id="MobiDB-lite"/>
    </source>
</evidence>
<accession>G7YC30</accession>
<dbReference type="EMBL" id="DF143053">
    <property type="protein sequence ID" value="GAA50514.1"/>
    <property type="molecule type" value="Genomic_DNA"/>
</dbReference>
<dbReference type="AlphaFoldDB" id="G7YC30"/>
<protein>
    <submittedName>
        <fullName evidence="3">Uncharacterized protein</fullName>
    </submittedName>
</protein>
<reference evidence="3" key="1">
    <citation type="journal article" date="2011" name="Genome Biol.">
        <title>The draft genome of the carcinogenic human liver fluke Clonorchis sinensis.</title>
        <authorList>
            <person name="Wang X."/>
            <person name="Chen W."/>
            <person name="Huang Y."/>
            <person name="Sun J."/>
            <person name="Men J."/>
            <person name="Liu H."/>
            <person name="Luo F."/>
            <person name="Guo L."/>
            <person name="Lv X."/>
            <person name="Deng C."/>
            <person name="Zhou C."/>
            <person name="Fan Y."/>
            <person name="Li X."/>
            <person name="Huang L."/>
            <person name="Hu Y."/>
            <person name="Liang C."/>
            <person name="Hu X."/>
            <person name="Xu J."/>
            <person name="Yu X."/>
        </authorList>
    </citation>
    <scope>NUCLEOTIDE SEQUENCE [LARGE SCALE GENOMIC DNA]</scope>
    <source>
        <strain evidence="3">Henan</strain>
    </source>
</reference>
<evidence type="ECO:0000313" key="4">
    <source>
        <dbReference type="Proteomes" id="UP000008909"/>
    </source>
</evidence>
<sequence>MVHFGKVTNNRLQNATGRLKDRVHHADTLEHAIQKVSRHTEWRMREFEMHTSYYCDRRQIIEGDGHVLNVVCRMTMYTCFLVLRHLGPRPPRLPYDSVGTNKLTSQSINDGCRITTYRKKVYLLHLFRGHRRQLVTPSLLGMQTQGTYSPGQKLTMTRLPEQVFGAFYPGICAIIVTFMLVGKRGATLNSTRGLPGGRKGAVQSMKRQATNALPDMGLLSSALPRTKRLANFAKSLIDIENLRAGTNIRNTLRSAKYGKRRSTPLSKGIAPSDHYGSIKLDAKGSQESSTAFDILTIQLIWVCFDFTGLQSFYSASSRTHVTSQSRPLSAVIDGPQQMWAKWLSVERETRCLYTKGAIHSQNKKAIKNKTNSSLPNHTDQCKCSSFIDVLAAKLKLLSKALTDANTKNAAIWTKVDKELSSLNEYLALSTPGPLAAKRVIQLFDAAIKTATASLVDRRYRRLEESLILTYALFEQGLANRFFTVDPANTRRGHGERQPLNDKNKTDPGNLGKSLDPEYQAVKSVNLYPKAL</sequence>
<organism evidence="3 4">
    <name type="scientific">Clonorchis sinensis</name>
    <name type="common">Chinese liver fluke</name>
    <dbReference type="NCBI Taxonomy" id="79923"/>
    <lineage>
        <taxon>Eukaryota</taxon>
        <taxon>Metazoa</taxon>
        <taxon>Spiralia</taxon>
        <taxon>Lophotrochozoa</taxon>
        <taxon>Platyhelminthes</taxon>
        <taxon>Trematoda</taxon>
        <taxon>Digenea</taxon>
        <taxon>Opisthorchiida</taxon>
        <taxon>Opisthorchiata</taxon>
        <taxon>Opisthorchiidae</taxon>
        <taxon>Clonorchis</taxon>
    </lineage>
</organism>
<keyword evidence="2" id="KW-1133">Transmembrane helix</keyword>
<dbReference type="Proteomes" id="UP000008909">
    <property type="component" value="Unassembled WGS sequence"/>
</dbReference>
<reference key="2">
    <citation type="submission" date="2011-10" db="EMBL/GenBank/DDBJ databases">
        <title>The genome and transcriptome sequence of Clonorchis sinensis provide insights into the carcinogenic liver fluke.</title>
        <authorList>
            <person name="Wang X."/>
            <person name="Huang Y."/>
            <person name="Chen W."/>
            <person name="Liu H."/>
            <person name="Guo L."/>
            <person name="Chen Y."/>
            <person name="Luo F."/>
            <person name="Zhou W."/>
            <person name="Sun J."/>
            <person name="Mao Q."/>
            <person name="Liang P."/>
            <person name="Zhou C."/>
            <person name="Tian Y."/>
            <person name="Men J."/>
            <person name="Lv X."/>
            <person name="Huang L."/>
            <person name="Zhou J."/>
            <person name="Hu Y."/>
            <person name="Li R."/>
            <person name="Zhang F."/>
            <person name="Lei H."/>
            <person name="Li X."/>
            <person name="Hu X."/>
            <person name="Liang C."/>
            <person name="Xu J."/>
            <person name="Wu Z."/>
            <person name="Yu X."/>
        </authorList>
    </citation>
    <scope>NUCLEOTIDE SEQUENCE</scope>
    <source>
        <strain>Henan</strain>
    </source>
</reference>